<dbReference type="AlphaFoldDB" id="A0A6M7UT52"/>
<protein>
    <submittedName>
        <fullName evidence="1">Uncharacterized protein</fullName>
    </submittedName>
</protein>
<dbReference type="EMBL" id="CP033361">
    <property type="protein sequence ID" value="QKC79177.1"/>
    <property type="molecule type" value="Genomic_DNA"/>
</dbReference>
<name>A0A6M7UT52_9HYPH</name>
<proteinExistence type="predicted"/>
<reference evidence="1 2" key="1">
    <citation type="submission" date="2018-10" db="EMBL/GenBank/DDBJ databases">
        <authorList>
            <person name="Perry B.J."/>
            <person name="Sullivan J.T."/>
            <person name="Murphy R.J.T."/>
            <person name="Ramsay J.P."/>
            <person name="Ronson C.W."/>
        </authorList>
    </citation>
    <scope>NUCLEOTIDE SEQUENCE [LARGE SCALE GENOMIC DNA]</scope>
    <source>
        <strain evidence="1 2">NZP2014</strain>
    </source>
</reference>
<dbReference type="KEGG" id="merd:EB233_29950"/>
<sequence>MFETGEAHQTVHYVQVSQLDHANEKQLLTTDCKTADRTQADHGQTRLTAIACPPMARISGAGATVAFG</sequence>
<organism evidence="1 2">
    <name type="scientific">Mesorhizobium erdmanii</name>
    <dbReference type="NCBI Taxonomy" id="1777866"/>
    <lineage>
        <taxon>Bacteria</taxon>
        <taxon>Pseudomonadati</taxon>
        <taxon>Pseudomonadota</taxon>
        <taxon>Alphaproteobacteria</taxon>
        <taxon>Hyphomicrobiales</taxon>
        <taxon>Phyllobacteriaceae</taxon>
        <taxon>Mesorhizobium</taxon>
    </lineage>
</organism>
<gene>
    <name evidence="1" type="ORF">EB233_29950</name>
</gene>
<accession>A0A6M7UT52</accession>
<dbReference type="Proteomes" id="UP000503339">
    <property type="component" value="Chromosome"/>
</dbReference>
<evidence type="ECO:0000313" key="2">
    <source>
        <dbReference type="Proteomes" id="UP000503339"/>
    </source>
</evidence>
<evidence type="ECO:0000313" key="1">
    <source>
        <dbReference type="EMBL" id="QKC79177.1"/>
    </source>
</evidence>
<keyword evidence="2" id="KW-1185">Reference proteome</keyword>